<reference evidence="1 2" key="1">
    <citation type="submission" date="2020-12" db="EMBL/GenBank/DDBJ databases">
        <title>Chryseobacterium endoalhailicus sp. nov., isolated from seed of leguminous plant.</title>
        <authorList>
            <person name="Zhang X."/>
        </authorList>
    </citation>
    <scope>NUCLEOTIDE SEQUENCE [LARGE SCALE GENOMIC DNA]</scope>
    <source>
        <strain evidence="1 2">L7</strain>
    </source>
</reference>
<name>A0ABS1QHJ3_9FLAO</name>
<dbReference type="EMBL" id="JAELVM010000002">
    <property type="protein sequence ID" value="MBL1222078.1"/>
    <property type="molecule type" value="Genomic_DNA"/>
</dbReference>
<sequence length="339" mass="38756">METIYSKATTAINTEINIYLDLINQTNSFKELKTEIFNNKEFAEMFAYGIGTTIDFLRSDYKEYLINEYKRKSALKFDIENAVTYGVYKIVREYVIELYNGANNVTSGFKKFNEQIILDNPEMLPIFQNLLGYSRAQLIKKVGSISDTRISKPGAKKISELLTDQIIKKTVDKNITLQRLEITIEGIVRDLVGRVLFEQVVANALTRAQVPYLREGDYSRLTGVVYDNRADFVVPNEKDPIAFIEVRKSSSRHASLYAKDKMFSAINWKGKHKKVIGVIIVEGDWTQATLQTMSSIFDYVVPLEKSNELASILKKAVDGDESILKWLIEFSISKSQKFK</sequence>
<evidence type="ECO:0000313" key="2">
    <source>
        <dbReference type="Proteomes" id="UP000661696"/>
    </source>
</evidence>
<keyword evidence="2" id="KW-1185">Reference proteome</keyword>
<accession>A0ABS1QHJ3</accession>
<protein>
    <submittedName>
        <fullName evidence="1">Uncharacterized protein</fullName>
    </submittedName>
</protein>
<dbReference type="Proteomes" id="UP000661696">
    <property type="component" value="Unassembled WGS sequence"/>
</dbReference>
<comment type="caution">
    <text evidence="1">The sequence shown here is derived from an EMBL/GenBank/DDBJ whole genome shotgun (WGS) entry which is preliminary data.</text>
</comment>
<organism evidence="1 2">
    <name type="scientific">Chryseobacterium endalhagicum</name>
    <dbReference type="NCBI Taxonomy" id="2797638"/>
    <lineage>
        <taxon>Bacteria</taxon>
        <taxon>Pseudomonadati</taxon>
        <taxon>Bacteroidota</taxon>
        <taxon>Flavobacteriia</taxon>
        <taxon>Flavobacteriales</taxon>
        <taxon>Weeksellaceae</taxon>
        <taxon>Chryseobacterium group</taxon>
        <taxon>Chryseobacterium</taxon>
    </lineage>
</organism>
<proteinExistence type="predicted"/>
<gene>
    <name evidence="1" type="ORF">JET18_14600</name>
</gene>
<evidence type="ECO:0000313" key="1">
    <source>
        <dbReference type="EMBL" id="MBL1222078.1"/>
    </source>
</evidence>
<dbReference type="RefSeq" id="WP_202092228.1">
    <property type="nucleotide sequence ID" value="NZ_JAELVM010000002.1"/>
</dbReference>